<keyword evidence="1" id="KW-1133">Transmembrane helix</keyword>
<evidence type="ECO:0000256" key="1">
    <source>
        <dbReference type="SAM" id="Phobius"/>
    </source>
</evidence>
<reference evidence="3" key="1">
    <citation type="submission" date="2017-11" db="EMBL/GenBank/DDBJ databases">
        <title>Complete Genome Sequence of Kyrpidia sp. Strain EA-1, a thermophilic, hydrogen-oxidizing Bacterium, isolated from the Azores.</title>
        <authorList>
            <person name="Reiner J.E."/>
            <person name="Lapp C.J."/>
            <person name="Bunk B."/>
            <person name="Gescher J."/>
        </authorList>
    </citation>
    <scope>NUCLEOTIDE SEQUENCE [LARGE SCALE GENOMIC DNA]</scope>
    <source>
        <strain evidence="3">EA-1</strain>
    </source>
</reference>
<gene>
    <name evidence="2" type="ORF">CVV65_00965</name>
</gene>
<keyword evidence="3" id="KW-1185">Reference proteome</keyword>
<dbReference type="EMBL" id="CP024955">
    <property type="protein sequence ID" value="ATY83727.1"/>
    <property type="molecule type" value="Genomic_DNA"/>
</dbReference>
<dbReference type="Proteomes" id="UP000231932">
    <property type="component" value="Chromosome"/>
</dbReference>
<evidence type="ECO:0008006" key="4">
    <source>
        <dbReference type="Google" id="ProtNLM"/>
    </source>
</evidence>
<dbReference type="InterPro" id="IPR024164">
    <property type="entry name" value="KinB-signalling_activ"/>
</dbReference>
<keyword evidence="1" id="KW-0812">Transmembrane</keyword>
<feature type="transmembrane region" description="Helical" evidence="1">
    <location>
        <begin position="156"/>
        <end position="173"/>
    </location>
</feature>
<proteinExistence type="predicted"/>
<accession>A0A2K8N488</accession>
<dbReference type="SMART" id="SM01251">
    <property type="entry name" value="KbaA"/>
    <property type="match status" value="1"/>
</dbReference>
<feature type="transmembrane region" description="Helical" evidence="1">
    <location>
        <begin position="68"/>
        <end position="89"/>
    </location>
</feature>
<organism evidence="2 3">
    <name type="scientific">Kyrpidia spormannii</name>
    <dbReference type="NCBI Taxonomy" id="2055160"/>
    <lineage>
        <taxon>Bacteria</taxon>
        <taxon>Bacillati</taxon>
        <taxon>Bacillota</taxon>
        <taxon>Bacilli</taxon>
        <taxon>Bacillales</taxon>
        <taxon>Alicyclobacillaceae</taxon>
        <taxon>Kyrpidia</taxon>
    </lineage>
</organism>
<dbReference type="AlphaFoldDB" id="A0A2K8N488"/>
<evidence type="ECO:0000313" key="2">
    <source>
        <dbReference type="EMBL" id="ATY83727.1"/>
    </source>
</evidence>
<dbReference type="OrthoDB" id="2374256at2"/>
<protein>
    <recommendedName>
        <fullName evidence="4">KinB signaling pathway activation protein</fullName>
    </recommendedName>
</protein>
<dbReference type="KEGG" id="kyr:CVV65_00965"/>
<dbReference type="RefSeq" id="WP_100666570.1">
    <property type="nucleotide sequence ID" value="NZ_CP024955.1"/>
</dbReference>
<feature type="transmembrane region" description="Helical" evidence="1">
    <location>
        <begin position="101"/>
        <end position="122"/>
    </location>
</feature>
<sequence length="196" mass="21367">MNLQRLFFLIGTTVILGVFAGAIAALVTNIDPLHGAIVGGFISATSLMGLWAYLTLNYLIQGFLPRAFWNAVQLFLVVVVAVDLVYARYLAAGGAGGWTPYVTYALFPLIWALVAAGVRAFISGIRAFIPGFFYLFVFTVVEWFPALKAGTGMPTLQIGIILLVCNTYLLFVLRRLTAHPAAPSKNARRDIQPDPR</sequence>
<feature type="transmembrane region" description="Helical" evidence="1">
    <location>
        <begin position="127"/>
        <end position="144"/>
    </location>
</feature>
<dbReference type="Pfam" id="PF14089">
    <property type="entry name" value="KbaA"/>
    <property type="match status" value="1"/>
</dbReference>
<keyword evidence="1" id="KW-0472">Membrane</keyword>
<evidence type="ECO:0000313" key="3">
    <source>
        <dbReference type="Proteomes" id="UP000231932"/>
    </source>
</evidence>
<feature type="transmembrane region" description="Helical" evidence="1">
    <location>
        <begin position="7"/>
        <end position="27"/>
    </location>
</feature>
<feature type="transmembrane region" description="Helical" evidence="1">
    <location>
        <begin position="33"/>
        <end position="56"/>
    </location>
</feature>
<dbReference type="GO" id="GO:0045881">
    <property type="term" value="P:positive regulation of sporulation resulting in formation of a cellular spore"/>
    <property type="evidence" value="ECO:0007669"/>
    <property type="project" value="InterPro"/>
</dbReference>
<name>A0A2K8N488_9BACL</name>